<dbReference type="AlphaFoldDB" id="A0A1L9BD41"/>
<feature type="domain" description="Aminoglycoside phosphotransferase" evidence="1">
    <location>
        <begin position="204"/>
        <end position="429"/>
    </location>
</feature>
<protein>
    <recommendedName>
        <fullName evidence="1">Aminoglycoside phosphotransferase domain-containing protein</fullName>
    </recommendedName>
</protein>
<evidence type="ECO:0000313" key="2">
    <source>
        <dbReference type="EMBL" id="OJH40171.1"/>
    </source>
</evidence>
<comment type="caution">
    <text evidence="2">The sequence shown here is derived from an EMBL/GenBank/DDBJ whole genome shotgun (WGS) entry which is preliminary data.</text>
</comment>
<dbReference type="Pfam" id="PF01636">
    <property type="entry name" value="APH"/>
    <property type="match status" value="1"/>
</dbReference>
<organism evidence="2 3">
    <name type="scientific">Cystobacter ferrugineus</name>
    <dbReference type="NCBI Taxonomy" id="83449"/>
    <lineage>
        <taxon>Bacteria</taxon>
        <taxon>Pseudomonadati</taxon>
        <taxon>Myxococcota</taxon>
        <taxon>Myxococcia</taxon>
        <taxon>Myxococcales</taxon>
        <taxon>Cystobacterineae</taxon>
        <taxon>Archangiaceae</taxon>
        <taxon>Cystobacter</taxon>
    </lineage>
</organism>
<gene>
    <name evidence="2" type="ORF">BON30_14030</name>
</gene>
<dbReference type="EMBL" id="MPIN01000003">
    <property type="protein sequence ID" value="OJH40171.1"/>
    <property type="molecule type" value="Genomic_DNA"/>
</dbReference>
<dbReference type="OrthoDB" id="9788272at2"/>
<keyword evidence="3" id="KW-1185">Reference proteome</keyword>
<accession>A0A1L9BD41</accession>
<dbReference type="SUPFAM" id="SSF56112">
    <property type="entry name" value="Protein kinase-like (PK-like)"/>
    <property type="match status" value="1"/>
</dbReference>
<dbReference type="InterPro" id="IPR011009">
    <property type="entry name" value="Kinase-like_dom_sf"/>
</dbReference>
<reference evidence="3" key="1">
    <citation type="submission" date="2016-11" db="EMBL/GenBank/DDBJ databases">
        <authorList>
            <person name="Shukria A."/>
            <person name="Stevens D.C."/>
        </authorList>
    </citation>
    <scope>NUCLEOTIDE SEQUENCE [LARGE SCALE GENOMIC DNA]</scope>
    <source>
        <strain evidence="3">Cbfe23</strain>
    </source>
</reference>
<proteinExistence type="predicted"/>
<reference evidence="2 3" key="2">
    <citation type="submission" date="2016-12" db="EMBL/GenBank/DDBJ databases">
        <title>Draft Genome Sequence of Cystobacter ferrugineus Strain Cbfe23.</title>
        <authorList>
            <person name="Akbar S."/>
            <person name="Dowd S.E."/>
            <person name="Stevens D.C."/>
        </authorList>
    </citation>
    <scope>NUCLEOTIDE SEQUENCE [LARGE SCALE GENOMIC DNA]</scope>
    <source>
        <strain evidence="2 3">Cbfe23</strain>
    </source>
</reference>
<dbReference type="InterPro" id="IPR002575">
    <property type="entry name" value="Aminoglycoside_PTrfase"/>
</dbReference>
<dbReference type="STRING" id="83449.BON30_14030"/>
<evidence type="ECO:0000313" key="3">
    <source>
        <dbReference type="Proteomes" id="UP000182229"/>
    </source>
</evidence>
<name>A0A1L9BD41_9BACT</name>
<dbReference type="Proteomes" id="UP000182229">
    <property type="component" value="Unassembled WGS sequence"/>
</dbReference>
<evidence type="ECO:0000259" key="1">
    <source>
        <dbReference type="Pfam" id="PF01636"/>
    </source>
</evidence>
<sequence length="555" mass="62250">MEVIVRNTICPRHPDTHICVVDRMREAVLNGLINRITILSEGKETGTCECTSWPGMVKQTSPVDEEERSRTLAEALKCGVGNVLIFDCSCNIRPEVLHTFANLTTATVLMADPVDGGKPAKATVSQEGRPSLQLEGLGTASAGNYLGALLLTSAERPDLCAILEESDFLISWHGALGLLSRRIRLRSAVFSRDIHGSETVIEHRLAGGSYARTYLRMHAASGRRTVRKEAMGVGRGKLTEEIRWLRGLEGPASRYFPEVVDHRIEPYGVSMDLSYHHLPTLRRLILSGEIDEAEAARWACRVLAALKHDIHPGGQRPAPGDYVWRTHLRRIEERLAETASALPERQALWSAEKVRVNGVWLRNVHDLVTALTHDQKALRILTPSHLVRTHGDPHFDNILIDRNSYRFFLIDPRGNDGYDVAYDLGKIWHSVNSMYDLIHDGHVRVEAQGDELNYTLTSPRMVAFYRRVRERIRSWLTATGWGQGDPYWMLKVRLAEAAHMCSVMPFHIARDQKDTVALACYARGLELINSLYADLTSAPAPLDPWTDRKDAAECV</sequence>